<protein>
    <submittedName>
        <fullName evidence="2">Uncharacterized protein</fullName>
    </submittedName>
</protein>
<feature type="transmembrane region" description="Helical" evidence="1">
    <location>
        <begin position="103"/>
        <end position="121"/>
    </location>
</feature>
<organism evidence="2 3">
    <name type="scientific">Polarella glacialis</name>
    <name type="common">Dinoflagellate</name>
    <dbReference type="NCBI Taxonomy" id="89957"/>
    <lineage>
        <taxon>Eukaryota</taxon>
        <taxon>Sar</taxon>
        <taxon>Alveolata</taxon>
        <taxon>Dinophyceae</taxon>
        <taxon>Suessiales</taxon>
        <taxon>Suessiaceae</taxon>
        <taxon>Polarella</taxon>
    </lineage>
</organism>
<dbReference type="AlphaFoldDB" id="A0A813LW27"/>
<name>A0A813LW27_POLGL</name>
<accession>A0A813LW27</accession>
<comment type="caution">
    <text evidence="2">The sequence shown here is derived from an EMBL/GenBank/DDBJ whole genome shotgun (WGS) entry which is preliminary data.</text>
</comment>
<sequence length="141" mass="15341">MHDPKLIHSLLAPRLSKGGTMTNCETMINNVDASCCCCCCFCRRCCWCCCCCFSVEARGCDRLCVRTGGWGGMLLLLLLVSLLSLLLLLMLLLLLLIYTAMSFVGVLLCSCEILTCSIICISERGCGRYVAEHGTPILAIA</sequence>
<gene>
    <name evidence="2" type="ORF">PGLA2088_LOCUS51310</name>
</gene>
<dbReference type="EMBL" id="CAJNNW010037614">
    <property type="protein sequence ID" value="CAE8743253.1"/>
    <property type="molecule type" value="Genomic_DNA"/>
</dbReference>
<proteinExistence type="predicted"/>
<feature type="transmembrane region" description="Helical" evidence="1">
    <location>
        <begin position="72"/>
        <end position="97"/>
    </location>
</feature>
<keyword evidence="1" id="KW-0812">Transmembrane</keyword>
<reference evidence="2" key="1">
    <citation type="submission" date="2021-02" db="EMBL/GenBank/DDBJ databases">
        <authorList>
            <person name="Dougan E. K."/>
            <person name="Rhodes N."/>
            <person name="Thang M."/>
            <person name="Chan C."/>
        </authorList>
    </citation>
    <scope>NUCLEOTIDE SEQUENCE</scope>
</reference>
<dbReference type="Proteomes" id="UP000626109">
    <property type="component" value="Unassembled WGS sequence"/>
</dbReference>
<evidence type="ECO:0000313" key="3">
    <source>
        <dbReference type="Proteomes" id="UP000626109"/>
    </source>
</evidence>
<evidence type="ECO:0000313" key="2">
    <source>
        <dbReference type="EMBL" id="CAE8743253.1"/>
    </source>
</evidence>
<keyword evidence="1" id="KW-0472">Membrane</keyword>
<evidence type="ECO:0000256" key="1">
    <source>
        <dbReference type="SAM" id="Phobius"/>
    </source>
</evidence>
<keyword evidence="1" id="KW-1133">Transmembrane helix</keyword>